<name>A0AAD8QYV7_LOLMU</name>
<dbReference type="AlphaFoldDB" id="A0AAD8QYV7"/>
<accession>A0AAD8QYV7</accession>
<evidence type="ECO:0000259" key="2">
    <source>
        <dbReference type="Pfam" id="PF26130"/>
    </source>
</evidence>
<feature type="compositionally biased region" description="Acidic residues" evidence="1">
    <location>
        <begin position="228"/>
        <end position="240"/>
    </location>
</feature>
<protein>
    <recommendedName>
        <fullName evidence="2">PB1-like domain-containing protein</fullName>
    </recommendedName>
</protein>
<feature type="compositionally biased region" description="Basic and acidic residues" evidence="1">
    <location>
        <begin position="452"/>
        <end position="461"/>
    </location>
</feature>
<feature type="region of interest" description="Disordered" evidence="1">
    <location>
        <begin position="424"/>
        <end position="464"/>
    </location>
</feature>
<dbReference type="EMBL" id="JAUUTY010000007">
    <property type="protein sequence ID" value="KAK1610617.1"/>
    <property type="molecule type" value="Genomic_DNA"/>
</dbReference>
<dbReference type="Pfam" id="PF26130">
    <property type="entry name" value="PB1-like"/>
    <property type="match status" value="1"/>
</dbReference>
<feature type="region of interest" description="Disordered" evidence="1">
    <location>
        <begin position="485"/>
        <end position="625"/>
    </location>
</feature>
<gene>
    <name evidence="3" type="ORF">QYE76_034290</name>
</gene>
<feature type="domain" description="PB1-like" evidence="2">
    <location>
        <begin position="7"/>
        <end position="94"/>
    </location>
</feature>
<feature type="region of interest" description="Disordered" evidence="1">
    <location>
        <begin position="228"/>
        <end position="255"/>
    </location>
</feature>
<evidence type="ECO:0000313" key="3">
    <source>
        <dbReference type="EMBL" id="KAK1610617.1"/>
    </source>
</evidence>
<dbReference type="Proteomes" id="UP001231189">
    <property type="component" value="Unassembled WGS sequence"/>
</dbReference>
<reference evidence="3" key="1">
    <citation type="submission" date="2023-07" db="EMBL/GenBank/DDBJ databases">
        <title>A chromosome-level genome assembly of Lolium multiflorum.</title>
        <authorList>
            <person name="Chen Y."/>
            <person name="Copetti D."/>
            <person name="Kolliker R."/>
            <person name="Studer B."/>
        </authorList>
    </citation>
    <scope>NUCLEOTIDE SEQUENCE</scope>
    <source>
        <strain evidence="3">02402/16</strain>
        <tissue evidence="3">Leaf</tissue>
    </source>
</reference>
<proteinExistence type="predicted"/>
<feature type="compositionally biased region" description="Basic residues" evidence="1">
    <location>
        <begin position="494"/>
        <end position="508"/>
    </location>
</feature>
<feature type="compositionally biased region" description="Low complexity" evidence="1">
    <location>
        <begin position="547"/>
        <end position="578"/>
    </location>
</feature>
<evidence type="ECO:0000313" key="4">
    <source>
        <dbReference type="Proteomes" id="UP001231189"/>
    </source>
</evidence>
<evidence type="ECO:0000256" key="1">
    <source>
        <dbReference type="SAM" id="MobiDB-lite"/>
    </source>
</evidence>
<comment type="caution">
    <text evidence="3">The sequence shown here is derived from an EMBL/GenBank/DDBJ whole genome shotgun (WGS) entry which is preliminary data.</text>
</comment>
<dbReference type="InterPro" id="IPR058594">
    <property type="entry name" value="PB1-like_dom_pln"/>
</dbReference>
<sequence>MDPAEILTVRFHYGGEFVRIGPTVDYVGGDEAISEIERDKISLQEVKGFLKDHIPELKDAMKFYYLMPGKELVDGLLFLYNDEGCIKILDDTTEGGVADIFVEYQGGEDDDGESSGSDFEDEIISLVDSSETEVPEVITAEDYDSAPTVATDQIEQVAVLDNALVPDDSGVITQVQSSHVKKISGITSPRQNFQRRERESSSQVMAGTSQVINPIQRCQDLVLIDDTNTEEGSESEEDSDYVPHSDDSGEESEVVQLRKKAKQFRRKMRASERWVEGENSIGAVPIDLAANVEEVLEEINKEDEFESSDEDYSYDEEEDGQLVRRKSRYPRFDPSTEIPQFCLSMVFRSKMQLVKAVKRYGIVTKRSLSFKKSEVDRLAGLPCCHAICAIYKCGKTIDEFIDNCYSIEAFNRIYEHCLEPVEGEDKWPVSPKPRPQAPGYVRMPGRPKKNDRRREEGEAPKGKKMSRADIVITCSFCGVTGHNKSGYHKNPEKGKKKNAHLVKSGKKMKQSEQAQTDGAKAAAASASATTSSAQATGAKKFKPPRPATRSAPASAAISTRTSPRRAPAATRTPTSNSPIRTSPRKRAADATGSTSNLGATAPKERGKKRLLDGKWKEYLTASGNY</sequence>
<organism evidence="3 4">
    <name type="scientific">Lolium multiflorum</name>
    <name type="common">Italian ryegrass</name>
    <name type="synonym">Lolium perenne subsp. multiflorum</name>
    <dbReference type="NCBI Taxonomy" id="4521"/>
    <lineage>
        <taxon>Eukaryota</taxon>
        <taxon>Viridiplantae</taxon>
        <taxon>Streptophyta</taxon>
        <taxon>Embryophyta</taxon>
        <taxon>Tracheophyta</taxon>
        <taxon>Spermatophyta</taxon>
        <taxon>Magnoliopsida</taxon>
        <taxon>Liliopsida</taxon>
        <taxon>Poales</taxon>
        <taxon>Poaceae</taxon>
        <taxon>BOP clade</taxon>
        <taxon>Pooideae</taxon>
        <taxon>Poodae</taxon>
        <taxon>Poeae</taxon>
        <taxon>Poeae Chloroplast Group 2 (Poeae type)</taxon>
        <taxon>Loliodinae</taxon>
        <taxon>Loliinae</taxon>
        <taxon>Lolium</taxon>
    </lineage>
</organism>
<feature type="compositionally biased region" description="Low complexity" evidence="1">
    <location>
        <begin position="513"/>
        <end position="538"/>
    </location>
</feature>
<keyword evidence="4" id="KW-1185">Reference proteome</keyword>